<dbReference type="PANTHER" id="PTHR22897:SF8">
    <property type="entry name" value="SULFHYDRYL OXIDASE"/>
    <property type="match status" value="1"/>
</dbReference>
<keyword evidence="8" id="KW-1133">Transmembrane helix</keyword>
<dbReference type="PANTHER" id="PTHR22897">
    <property type="entry name" value="QUIESCIN Q6-RELATED SULFHYDRYL OXIDASE"/>
    <property type="match status" value="1"/>
</dbReference>
<evidence type="ECO:0000256" key="3">
    <source>
        <dbReference type="ARBA" id="ARBA00022729"/>
    </source>
</evidence>
<dbReference type="Pfam" id="PF00085">
    <property type="entry name" value="Thioredoxin"/>
    <property type="match status" value="1"/>
</dbReference>
<keyword evidence="14" id="KW-1185">Reference proteome</keyword>
<feature type="signal peptide" evidence="10">
    <location>
        <begin position="1"/>
        <end position="27"/>
    </location>
</feature>
<dbReference type="InterPro" id="IPR036774">
    <property type="entry name" value="ERV/ALR_sulphydryl_oxid_sf"/>
</dbReference>
<reference evidence="13 14" key="1">
    <citation type="submission" date="2024-10" db="EMBL/GenBank/DDBJ databases">
        <title>Updated reference genomes for cyclostephanoid diatoms.</title>
        <authorList>
            <person name="Roberts W.R."/>
            <person name="Alverson A.J."/>
        </authorList>
    </citation>
    <scope>NUCLEOTIDE SEQUENCE [LARGE SCALE GENOMIC DNA]</scope>
    <source>
        <strain evidence="13 14">AJA276-08</strain>
    </source>
</reference>
<dbReference type="Pfam" id="PF04777">
    <property type="entry name" value="Evr1_Alr"/>
    <property type="match status" value="1"/>
</dbReference>
<dbReference type="Gene3D" id="1.20.120.310">
    <property type="entry name" value="ERV/ALR sulfhydryl oxidase domain"/>
    <property type="match status" value="1"/>
</dbReference>
<evidence type="ECO:0000256" key="5">
    <source>
        <dbReference type="ARBA" id="ARBA00023002"/>
    </source>
</evidence>
<keyword evidence="8" id="KW-0812">Transmembrane</keyword>
<dbReference type="PROSITE" id="PS51324">
    <property type="entry name" value="ERV_ALR"/>
    <property type="match status" value="1"/>
</dbReference>
<feature type="compositionally biased region" description="Basic and acidic residues" evidence="9">
    <location>
        <begin position="294"/>
        <end position="304"/>
    </location>
</feature>
<dbReference type="Proteomes" id="UP001530315">
    <property type="component" value="Unassembled WGS sequence"/>
</dbReference>
<comment type="cofactor">
    <cofactor evidence="1 8">
        <name>FAD</name>
        <dbReference type="ChEBI" id="CHEBI:57692"/>
    </cofactor>
</comment>
<evidence type="ECO:0000256" key="6">
    <source>
        <dbReference type="ARBA" id="ARBA00023157"/>
    </source>
</evidence>
<feature type="transmembrane region" description="Helical" evidence="8">
    <location>
        <begin position="969"/>
        <end position="988"/>
    </location>
</feature>
<feature type="compositionally biased region" description="Acidic residues" evidence="9">
    <location>
        <begin position="367"/>
        <end position="385"/>
    </location>
</feature>
<evidence type="ECO:0000256" key="8">
    <source>
        <dbReference type="RuleBase" id="RU371123"/>
    </source>
</evidence>
<dbReference type="InterPro" id="IPR039798">
    <property type="entry name" value="Sulfhydryl_oxidase"/>
</dbReference>
<organism evidence="13 14">
    <name type="scientific">Stephanodiscus triporus</name>
    <dbReference type="NCBI Taxonomy" id="2934178"/>
    <lineage>
        <taxon>Eukaryota</taxon>
        <taxon>Sar</taxon>
        <taxon>Stramenopiles</taxon>
        <taxon>Ochrophyta</taxon>
        <taxon>Bacillariophyta</taxon>
        <taxon>Coscinodiscophyceae</taxon>
        <taxon>Thalassiosirophycidae</taxon>
        <taxon>Stephanodiscales</taxon>
        <taxon>Stephanodiscaceae</taxon>
        <taxon>Stephanodiscus</taxon>
    </lineage>
</organism>
<sequence length="1015" mass="116216">MVFSLPYAGMVVLSILAISSWISNIHAAASSSSSSSWGGGGGSYLYGAEDTSPVIDHGLHGRDFTTSTSPKVVEFYDPKCGACQAFKSNYAEVAKKVRARRPGVEFYGVSCEAHAEVCSRYGGKSVPRIVAFPGGGSDPANGVEVPKGTGAIYFLSERLTKALRSPEEITSDGAKLLSGGSETTKRLLRARRFDEGDRDDQEDFTEGEHEASEYREESYEENDEDEPDDTYEDESEHIAESSLTEKHHTSDDRDEDPESLEERERLDQAKRRQESQPQQEQVQQRKQKQQQRPKQQEQKNRASDDRDEDSESEQEELMAEESEERGRLDQVKRRQESQPQQEQVQQRKQKQQQRPKQQEQKNRASDDRDEDSELEQEELMAEESEERERLDQVKRRQERQPQQEQVQQQKQKPQQQQQQQQQRPKQELKQIVIDDASDDGQGQEQAEDQDADTQQVILEQMDAYKNTKEHFERLDIQHGKELGHHLEKYQKARTAFKEARTPDESKSDIFPPVRGDISQKVGVMDGQQKTKNAPGPIESANAKSHSVPIPLPGSSKVKDQGKDWGGEFVSDGKYAPKVIETDPVRSEKFREYVARRKEMLERKEKLRHPINALFGKVGSNEEHDVTSAKKSPPMKNYKAQYNPQQIKVPDLRPEAQQKSLREKIMRKIPIVKRTFKRSKGEETLIDASLSFTRGLVSGVFKTNGALTYKQKAALLDWFDLLSVSLPPEIGLHELIDTLKHNADEISERQENLKLLIDKHPLPENEWSFSCRKGTKPFFCGFWKLLHIISVGFAEQAGGLALRESSPSIRVFSAKQAANVVREYIALFFPCAECAKRFVAKYDDCSFQRCLRLSGETEGATTESWQEFPLWLWEVHNDVSSSNLKTEVANVNAKAGRKAEEKQWERDMQVLFPQMDQCNACVKSDGTWNLNAVYNHLEDEYWTFGHDVHKKVDQFLEYNAVVRNSSQFKWIHFLLIAFVLLVIASAKKLRVRVSGRHKKDDTFSFDRFPRNKYRDS</sequence>
<evidence type="ECO:0000256" key="7">
    <source>
        <dbReference type="ARBA" id="ARBA00023180"/>
    </source>
</evidence>
<name>A0ABD3NTK0_9STRA</name>
<keyword evidence="4 8" id="KW-0274">FAD</keyword>
<feature type="compositionally biased region" description="Acidic residues" evidence="9">
    <location>
        <begin position="218"/>
        <end position="235"/>
    </location>
</feature>
<dbReference type="PROSITE" id="PS51352">
    <property type="entry name" value="THIOREDOXIN_2"/>
    <property type="match status" value="1"/>
</dbReference>
<accession>A0ABD3NTK0</accession>
<feature type="compositionally biased region" description="Acidic residues" evidence="9">
    <location>
        <begin position="305"/>
        <end position="323"/>
    </location>
</feature>
<dbReference type="EC" id="1.8.3.2" evidence="8"/>
<feature type="compositionally biased region" description="Basic and acidic residues" evidence="9">
    <location>
        <begin position="236"/>
        <end position="251"/>
    </location>
</feature>
<feature type="compositionally biased region" description="Basic and acidic residues" evidence="9">
    <location>
        <begin position="386"/>
        <end position="401"/>
    </location>
</feature>
<evidence type="ECO:0000313" key="13">
    <source>
        <dbReference type="EMBL" id="KAL3777105.1"/>
    </source>
</evidence>
<feature type="region of interest" description="Disordered" evidence="9">
    <location>
        <begin position="188"/>
        <end position="456"/>
    </location>
</feature>
<evidence type="ECO:0000259" key="12">
    <source>
        <dbReference type="PROSITE" id="PS51352"/>
    </source>
</evidence>
<feature type="compositionally biased region" description="Low complexity" evidence="9">
    <location>
        <begin position="402"/>
        <end position="423"/>
    </location>
</feature>
<protein>
    <recommendedName>
        <fullName evidence="8">Sulfhydryl oxidase</fullName>
        <ecNumber evidence="8">1.8.3.2</ecNumber>
    </recommendedName>
</protein>
<feature type="compositionally biased region" description="Acidic residues" evidence="9">
    <location>
        <begin position="196"/>
        <end position="205"/>
    </location>
</feature>
<keyword evidence="5 8" id="KW-0560">Oxidoreductase</keyword>
<keyword evidence="7" id="KW-0325">Glycoprotein</keyword>
<dbReference type="AlphaFoldDB" id="A0ABD3NTK0"/>
<feature type="compositionally biased region" description="Low complexity" evidence="9">
    <location>
        <begin position="337"/>
        <end position="346"/>
    </location>
</feature>
<feature type="compositionally biased region" description="Basic and acidic residues" evidence="9">
    <location>
        <begin position="324"/>
        <end position="336"/>
    </location>
</feature>
<evidence type="ECO:0000256" key="4">
    <source>
        <dbReference type="ARBA" id="ARBA00022827"/>
    </source>
</evidence>
<dbReference type="Gene3D" id="3.40.30.10">
    <property type="entry name" value="Glutaredoxin"/>
    <property type="match status" value="1"/>
</dbReference>
<dbReference type="SUPFAM" id="SSF69000">
    <property type="entry name" value="FAD-dependent thiol oxidase"/>
    <property type="match status" value="1"/>
</dbReference>
<dbReference type="GO" id="GO:0016972">
    <property type="term" value="F:thiol oxidase activity"/>
    <property type="evidence" value="ECO:0007669"/>
    <property type="project" value="UniProtKB-EC"/>
</dbReference>
<dbReference type="SUPFAM" id="SSF52833">
    <property type="entry name" value="Thioredoxin-like"/>
    <property type="match status" value="1"/>
</dbReference>
<evidence type="ECO:0000313" key="14">
    <source>
        <dbReference type="Proteomes" id="UP001530315"/>
    </source>
</evidence>
<evidence type="ECO:0000259" key="11">
    <source>
        <dbReference type="PROSITE" id="PS51324"/>
    </source>
</evidence>
<dbReference type="CDD" id="cd02961">
    <property type="entry name" value="PDI_a_family"/>
    <property type="match status" value="1"/>
</dbReference>
<feature type="domain" description="ERV/ALR sulfhydryl oxidase" evidence="11">
    <location>
        <begin position="770"/>
        <end position="903"/>
    </location>
</feature>
<dbReference type="InterPro" id="IPR013766">
    <property type="entry name" value="Thioredoxin_domain"/>
</dbReference>
<feature type="domain" description="Thioredoxin" evidence="12">
    <location>
        <begin position="44"/>
        <end position="178"/>
    </location>
</feature>
<feature type="compositionally biased region" description="Basic and acidic residues" evidence="9">
    <location>
        <begin position="206"/>
        <end position="217"/>
    </location>
</feature>
<evidence type="ECO:0000256" key="10">
    <source>
        <dbReference type="SAM" id="SignalP"/>
    </source>
</evidence>
<dbReference type="EMBL" id="JALLAZ020001313">
    <property type="protein sequence ID" value="KAL3777105.1"/>
    <property type="molecule type" value="Genomic_DNA"/>
</dbReference>
<feature type="compositionally biased region" description="Basic and acidic residues" evidence="9">
    <location>
        <begin position="260"/>
        <end position="274"/>
    </location>
</feature>
<keyword evidence="6" id="KW-1015">Disulfide bond</keyword>
<feature type="region of interest" description="Disordered" evidence="9">
    <location>
        <begin position="495"/>
        <end position="515"/>
    </location>
</feature>
<feature type="compositionally biased region" description="Basic and acidic residues" evidence="9">
    <location>
        <begin position="495"/>
        <end position="507"/>
    </location>
</feature>
<dbReference type="InterPro" id="IPR036249">
    <property type="entry name" value="Thioredoxin-like_sf"/>
</dbReference>
<evidence type="ECO:0000256" key="1">
    <source>
        <dbReference type="ARBA" id="ARBA00001974"/>
    </source>
</evidence>
<feature type="compositionally biased region" description="Basic and acidic residues" evidence="9">
    <location>
        <begin position="356"/>
        <end position="366"/>
    </location>
</feature>
<comment type="catalytic activity">
    <reaction evidence="8">
        <text>2 R'C(R)SH + O2 = R'C(R)S-S(R)CR' + H2O2</text>
        <dbReference type="Rhea" id="RHEA:17357"/>
        <dbReference type="ChEBI" id="CHEBI:15379"/>
        <dbReference type="ChEBI" id="CHEBI:16240"/>
        <dbReference type="ChEBI" id="CHEBI:16520"/>
        <dbReference type="ChEBI" id="CHEBI:17412"/>
        <dbReference type="EC" id="1.8.3.2"/>
    </reaction>
</comment>
<comment type="caution">
    <text evidence="13">The sequence shown here is derived from an EMBL/GenBank/DDBJ whole genome shotgun (WGS) entry which is preliminary data.</text>
</comment>
<dbReference type="InterPro" id="IPR017905">
    <property type="entry name" value="ERV/ALR_sulphydryl_oxidase"/>
</dbReference>
<keyword evidence="3 10" id="KW-0732">Signal</keyword>
<keyword evidence="8" id="KW-0472">Membrane</keyword>
<gene>
    <name evidence="13" type="ORF">ACHAW5_003558</name>
</gene>
<proteinExistence type="predicted"/>
<keyword evidence="2 8" id="KW-0285">Flavoprotein</keyword>
<feature type="chain" id="PRO_5044790054" description="Sulfhydryl oxidase" evidence="10">
    <location>
        <begin position="28"/>
        <end position="1015"/>
    </location>
</feature>
<feature type="region of interest" description="Disordered" evidence="9">
    <location>
        <begin position="527"/>
        <end position="561"/>
    </location>
</feature>
<evidence type="ECO:0000256" key="9">
    <source>
        <dbReference type="SAM" id="MobiDB-lite"/>
    </source>
</evidence>
<evidence type="ECO:0000256" key="2">
    <source>
        <dbReference type="ARBA" id="ARBA00022630"/>
    </source>
</evidence>
<feature type="compositionally biased region" description="Low complexity" evidence="9">
    <location>
        <begin position="275"/>
        <end position="284"/>
    </location>
</feature>